<name>A0A1H1ZI24_9MICO</name>
<dbReference type="CDD" id="cd00995">
    <property type="entry name" value="PBP2_NikA_DppA_OppA_like"/>
    <property type="match status" value="1"/>
</dbReference>
<dbReference type="PROSITE" id="PS51257">
    <property type="entry name" value="PROKAR_LIPOPROTEIN"/>
    <property type="match status" value="1"/>
</dbReference>
<dbReference type="Pfam" id="PF00496">
    <property type="entry name" value="SBP_bac_5"/>
    <property type="match status" value="1"/>
</dbReference>
<dbReference type="STRING" id="412690.SAMN04489834_3460"/>
<dbReference type="SUPFAM" id="SSF53850">
    <property type="entry name" value="Periplasmic binding protein-like II"/>
    <property type="match status" value="1"/>
</dbReference>
<dbReference type="GO" id="GO:0042597">
    <property type="term" value="C:periplasmic space"/>
    <property type="evidence" value="ECO:0007669"/>
    <property type="project" value="UniProtKB-ARBA"/>
</dbReference>
<reference evidence="5" key="1">
    <citation type="submission" date="2016-10" db="EMBL/GenBank/DDBJ databases">
        <authorList>
            <person name="Varghese N."/>
            <person name="Submissions S."/>
        </authorList>
    </citation>
    <scope>NUCLEOTIDE SEQUENCE [LARGE SCALE GENOMIC DNA]</scope>
    <source>
        <strain evidence="5">DSM 21772</strain>
    </source>
</reference>
<accession>A0A1H1ZI24</accession>
<gene>
    <name evidence="4" type="ORF">SAMN04489834_3460</name>
</gene>
<sequence>MKFKTIGALAAALLTAGLLSGCMPTAADAGGGNDGAEAGGDVTLAMAAEPSNTDPIMTRSIAAWNMYYAIYDGLTRITASGEIEPGLAESWEHNDDLSVWDFTIRTGVQFHNGEELTAADVIYTYETILGSDTSTNRPAVAMVKSIEEVEPGVVRFTLNNPFSAWLNQVATIGIVPEAVYSVELEKFVDSPVGTGPFSFVSWNHGVNYVVERFDGYWGEPAALDSVTFAFVGAEDARVTGVESGTLDAAVIPPNQVPVLEGSTQASVIAAPSNQVIFLGVNTTAGALSNELVRQAISVAIDREALIKQLLGGYGEATGQLVAEGVTGHVADFPVPAYDAAEAKALLKKAGYDGEEITLNYATVGGLAMSVEIAQAIEGYLTTAGLNIKLVGAEQASQSLAIANHQISGLYLSYWSPSSMDGDVVVSQLLAGGPEDYARDPAFAELYLKQQSAAESERASVFEEIWQRNAEVVSHVPLFSPSNNFAVNPSLSWKPAADGIFRASDVALTQ</sequence>
<dbReference type="InterPro" id="IPR039424">
    <property type="entry name" value="SBP_5"/>
</dbReference>
<evidence type="ECO:0000313" key="5">
    <source>
        <dbReference type="Proteomes" id="UP000181956"/>
    </source>
</evidence>
<dbReference type="Gene3D" id="3.40.190.10">
    <property type="entry name" value="Periplasmic binding protein-like II"/>
    <property type="match status" value="1"/>
</dbReference>
<dbReference type="EMBL" id="LT629742">
    <property type="protein sequence ID" value="SDT33122.1"/>
    <property type="molecule type" value="Genomic_DNA"/>
</dbReference>
<dbReference type="GO" id="GO:1904680">
    <property type="term" value="F:peptide transmembrane transporter activity"/>
    <property type="evidence" value="ECO:0007669"/>
    <property type="project" value="TreeGrafter"/>
</dbReference>
<feature type="signal peptide" evidence="2">
    <location>
        <begin position="1"/>
        <end position="29"/>
    </location>
</feature>
<dbReference type="AlphaFoldDB" id="A0A1H1ZI24"/>
<evidence type="ECO:0000256" key="2">
    <source>
        <dbReference type="SAM" id="SignalP"/>
    </source>
</evidence>
<evidence type="ECO:0000259" key="3">
    <source>
        <dbReference type="Pfam" id="PF00496"/>
    </source>
</evidence>
<organism evidence="4 5">
    <name type="scientific">Microterricola viridarii</name>
    <dbReference type="NCBI Taxonomy" id="412690"/>
    <lineage>
        <taxon>Bacteria</taxon>
        <taxon>Bacillati</taxon>
        <taxon>Actinomycetota</taxon>
        <taxon>Actinomycetes</taxon>
        <taxon>Micrococcales</taxon>
        <taxon>Microbacteriaceae</taxon>
        <taxon>Microterricola</taxon>
    </lineage>
</organism>
<dbReference type="OrthoDB" id="5243526at2"/>
<dbReference type="InterPro" id="IPR000914">
    <property type="entry name" value="SBP_5_dom"/>
</dbReference>
<dbReference type="GO" id="GO:0015833">
    <property type="term" value="P:peptide transport"/>
    <property type="evidence" value="ECO:0007669"/>
    <property type="project" value="TreeGrafter"/>
</dbReference>
<keyword evidence="5" id="KW-1185">Reference proteome</keyword>
<evidence type="ECO:0000313" key="4">
    <source>
        <dbReference type="EMBL" id="SDT33122.1"/>
    </source>
</evidence>
<keyword evidence="1 2" id="KW-0732">Signal</keyword>
<feature type="chain" id="PRO_5038895087" evidence="2">
    <location>
        <begin position="30"/>
        <end position="509"/>
    </location>
</feature>
<evidence type="ECO:0000256" key="1">
    <source>
        <dbReference type="ARBA" id="ARBA00022729"/>
    </source>
</evidence>
<dbReference type="PANTHER" id="PTHR30290:SF38">
    <property type="entry name" value="D,D-DIPEPTIDE-BINDING PERIPLASMIC PROTEIN DDPA-RELATED"/>
    <property type="match status" value="1"/>
</dbReference>
<dbReference type="PANTHER" id="PTHR30290">
    <property type="entry name" value="PERIPLASMIC BINDING COMPONENT OF ABC TRANSPORTER"/>
    <property type="match status" value="1"/>
</dbReference>
<dbReference type="Gene3D" id="3.10.105.10">
    <property type="entry name" value="Dipeptide-binding Protein, Domain 3"/>
    <property type="match status" value="1"/>
</dbReference>
<dbReference type="PIRSF" id="PIRSF002741">
    <property type="entry name" value="MppA"/>
    <property type="match status" value="1"/>
</dbReference>
<dbReference type="InterPro" id="IPR030678">
    <property type="entry name" value="Peptide/Ni-bd"/>
</dbReference>
<proteinExistence type="predicted"/>
<dbReference type="RefSeq" id="WP_156786408.1">
    <property type="nucleotide sequence ID" value="NZ_LT629742.1"/>
</dbReference>
<feature type="domain" description="Solute-binding protein family 5" evidence="3">
    <location>
        <begin position="82"/>
        <end position="432"/>
    </location>
</feature>
<dbReference type="GO" id="GO:0043190">
    <property type="term" value="C:ATP-binding cassette (ABC) transporter complex"/>
    <property type="evidence" value="ECO:0007669"/>
    <property type="project" value="InterPro"/>
</dbReference>
<protein>
    <submittedName>
        <fullName evidence="4">Peptide/nickel transport system substrate-binding protein</fullName>
    </submittedName>
</protein>
<dbReference type="Proteomes" id="UP000181956">
    <property type="component" value="Chromosome I"/>
</dbReference>